<reference evidence="3 4" key="1">
    <citation type="submission" date="2017-06" db="EMBL/GenBank/DDBJ databases">
        <title>Sequencing and comparative analysis of myxobacterial genomes.</title>
        <authorList>
            <person name="Rupp O."/>
            <person name="Goesmann A."/>
            <person name="Sogaard-Andersen L."/>
        </authorList>
    </citation>
    <scope>NUCLEOTIDE SEQUENCE [LARGE SCALE GENOMIC DNA]</scope>
    <source>
        <strain evidence="3 4">DSM 52655</strain>
    </source>
</reference>
<dbReference type="PANTHER" id="PTHR43037">
    <property type="entry name" value="UNNAMED PRODUCT-RELATED"/>
    <property type="match status" value="1"/>
</dbReference>
<dbReference type="NCBIfam" id="TIGR01840">
    <property type="entry name" value="esterase_phb"/>
    <property type="match status" value="1"/>
</dbReference>
<evidence type="ECO:0000313" key="4">
    <source>
        <dbReference type="Proteomes" id="UP000217257"/>
    </source>
</evidence>
<dbReference type="PANTHER" id="PTHR43037:SF1">
    <property type="entry name" value="BLL1128 PROTEIN"/>
    <property type="match status" value="1"/>
</dbReference>
<keyword evidence="3" id="KW-0969">Cilium</keyword>
<name>A0A250JHP8_9BACT</name>
<dbReference type="GO" id="GO:0016787">
    <property type="term" value="F:hydrolase activity"/>
    <property type="evidence" value="ECO:0007669"/>
    <property type="project" value="UniProtKB-KW"/>
</dbReference>
<keyword evidence="2" id="KW-0378">Hydrolase</keyword>
<dbReference type="AlphaFoldDB" id="A0A250JHP8"/>
<evidence type="ECO:0000256" key="2">
    <source>
        <dbReference type="ARBA" id="ARBA00022801"/>
    </source>
</evidence>
<protein>
    <submittedName>
        <fullName evidence="3">Flagellar hook-length control protein FliK</fullName>
    </submittedName>
</protein>
<dbReference type="Proteomes" id="UP000217257">
    <property type="component" value="Chromosome"/>
</dbReference>
<keyword evidence="1" id="KW-0732">Signal</keyword>
<dbReference type="SUPFAM" id="SSF53474">
    <property type="entry name" value="alpha/beta-Hydrolases"/>
    <property type="match status" value="2"/>
</dbReference>
<accession>A0A250JHP8</accession>
<dbReference type="InterPro" id="IPR029058">
    <property type="entry name" value="AB_hydrolase_fold"/>
</dbReference>
<evidence type="ECO:0000256" key="1">
    <source>
        <dbReference type="ARBA" id="ARBA00022729"/>
    </source>
</evidence>
<proteinExistence type="predicted"/>
<dbReference type="InterPro" id="IPR010126">
    <property type="entry name" value="Esterase_phb"/>
</dbReference>
<dbReference type="Pfam" id="PF17957">
    <property type="entry name" value="Big_7"/>
    <property type="match status" value="2"/>
</dbReference>
<sequence length="689" mass="70863">MSKRLFAGAPHVILTLSLLGCGGEPPPAEETPLGQVNSALTQVTSFGSNPGNLKMWKHVPADMPANAPLVVAMHGCTQTAAAYTNTGWNALADQLKFYVVYPEQQSANNQNVCFNWFEPGDIARGSGEALSIKQMVDKMKADVSIDPSRVFVTGLSAGAAMSHVMAATYPDVFSGAAIMAGIPYKCATTMTDAFSCMSPGVGKTPDQWASLVRGAYSGYTGAYPKISLWHGTSDYTVKNTNQVEALEQWTAVHGIDMTADVSDTVATYPHKVYKNSAGKALVETYDLTGMGHGTAIDPATRFPGTSVACGTAGAYILDTNICSTLEVAKFFGLDNSDTTAPTVSLSSPTNGATVSGTVTLSAQASDNVGITEVAFLIDGAVVGTDSTPPFTFAWNATAAANGTHTLAARASDASGNTTTSSSITVTVTGGVSDTTAPDVALTSPAANATLAGTVSLTATATDNVGITRVEFLVDGAVVGVGTASGSTYSSSWNTTTAAPGAHTVRVRASDASGNTTTSAAITVTVDQNSARFTETFSTNGPDKTGWTLTEWAPDASDQTGVSGSKSILGSATPSFNTVTRTASVTVALSSAPTLSYWRKLDLSGANTLASVSFKVVVNAGSDVVVDSVTKGLGTVTESTWTQRTNIDLSAYANRTVTLKFIVSATDTASTVSRAKAWVDGISISQTGTE</sequence>
<keyword evidence="3" id="KW-0282">Flagellum</keyword>
<dbReference type="PROSITE" id="PS51257">
    <property type="entry name" value="PROKAR_LIPOPROTEIN"/>
    <property type="match status" value="1"/>
</dbReference>
<dbReference type="InterPro" id="IPR050955">
    <property type="entry name" value="Plant_Biomass_Hydrol_Est"/>
</dbReference>
<dbReference type="Gene3D" id="2.60.40.10">
    <property type="entry name" value="Immunoglobulins"/>
    <property type="match status" value="2"/>
</dbReference>
<dbReference type="Gene3D" id="3.40.50.1820">
    <property type="entry name" value="alpha/beta hydrolase"/>
    <property type="match status" value="1"/>
</dbReference>
<dbReference type="GO" id="GO:0005576">
    <property type="term" value="C:extracellular region"/>
    <property type="evidence" value="ECO:0007669"/>
    <property type="project" value="InterPro"/>
</dbReference>
<dbReference type="Pfam" id="PF10503">
    <property type="entry name" value="Esterase_PHB"/>
    <property type="match status" value="1"/>
</dbReference>
<dbReference type="KEGG" id="cfus:CYFUS_008410"/>
<evidence type="ECO:0000313" key="3">
    <source>
        <dbReference type="EMBL" id="ATB42931.1"/>
    </source>
</evidence>
<keyword evidence="3" id="KW-0966">Cell projection</keyword>
<dbReference type="InterPro" id="IPR013783">
    <property type="entry name" value="Ig-like_fold"/>
</dbReference>
<dbReference type="RefSeq" id="WP_095990417.1">
    <property type="nucleotide sequence ID" value="NZ_CP022098.1"/>
</dbReference>
<dbReference type="EMBL" id="CP022098">
    <property type="protein sequence ID" value="ATB42931.1"/>
    <property type="molecule type" value="Genomic_DNA"/>
</dbReference>
<organism evidence="3 4">
    <name type="scientific">Cystobacter fuscus</name>
    <dbReference type="NCBI Taxonomy" id="43"/>
    <lineage>
        <taxon>Bacteria</taxon>
        <taxon>Pseudomonadati</taxon>
        <taxon>Myxococcota</taxon>
        <taxon>Myxococcia</taxon>
        <taxon>Myxococcales</taxon>
        <taxon>Cystobacterineae</taxon>
        <taxon>Archangiaceae</taxon>
        <taxon>Cystobacter</taxon>
    </lineage>
</organism>
<gene>
    <name evidence="3" type="ORF">CYFUS_008410</name>
</gene>